<dbReference type="EMBL" id="CAJVPI010005672">
    <property type="protein sequence ID" value="CAG8675041.1"/>
    <property type="molecule type" value="Genomic_DNA"/>
</dbReference>
<dbReference type="InterPro" id="IPR035516">
    <property type="entry name" value="Gyrase/topoIV_suA_C"/>
</dbReference>
<sequence>LYSLSFYKFVALNKTTNLNEEYFTRMRKGEVKPTLKAQEFFTSALPVPEEFTQKSLLIITKKGKIKLLGTEKLQNISKSGKKLINLYQKTIEKCSLHQSQLVEHKAISHVCGIGCQQLRELQKEIRECDEGIELIIKRKSKDGVVKNLKVPIYRQ</sequence>
<protein>
    <submittedName>
        <fullName evidence="1">2635_t:CDS:1</fullName>
    </submittedName>
</protein>
<name>A0A9N9EHG6_9GLOM</name>
<dbReference type="SUPFAM" id="SSF101904">
    <property type="entry name" value="GyrA/ParC C-terminal domain-like"/>
    <property type="match status" value="1"/>
</dbReference>
<evidence type="ECO:0000313" key="2">
    <source>
        <dbReference type="Proteomes" id="UP000789739"/>
    </source>
</evidence>
<comment type="caution">
    <text evidence="1">The sequence shown here is derived from an EMBL/GenBank/DDBJ whole genome shotgun (WGS) entry which is preliminary data.</text>
</comment>
<reference evidence="1" key="1">
    <citation type="submission" date="2021-06" db="EMBL/GenBank/DDBJ databases">
        <authorList>
            <person name="Kallberg Y."/>
            <person name="Tangrot J."/>
            <person name="Rosling A."/>
        </authorList>
    </citation>
    <scope>NUCLEOTIDE SEQUENCE</scope>
    <source>
        <strain evidence="1">BR232B</strain>
    </source>
</reference>
<organism evidence="1 2">
    <name type="scientific">Paraglomus brasilianum</name>
    <dbReference type="NCBI Taxonomy" id="144538"/>
    <lineage>
        <taxon>Eukaryota</taxon>
        <taxon>Fungi</taxon>
        <taxon>Fungi incertae sedis</taxon>
        <taxon>Mucoromycota</taxon>
        <taxon>Glomeromycotina</taxon>
        <taxon>Glomeromycetes</taxon>
        <taxon>Paraglomerales</taxon>
        <taxon>Paraglomeraceae</taxon>
        <taxon>Paraglomus</taxon>
    </lineage>
</organism>
<dbReference type="OrthoDB" id="276498at2759"/>
<gene>
    <name evidence="1" type="ORF">PBRASI_LOCUS11500</name>
</gene>
<feature type="non-terminal residue" evidence="1">
    <location>
        <position position="1"/>
    </location>
</feature>
<keyword evidence="2" id="KW-1185">Reference proteome</keyword>
<dbReference type="Proteomes" id="UP000789739">
    <property type="component" value="Unassembled WGS sequence"/>
</dbReference>
<proteinExistence type="predicted"/>
<evidence type="ECO:0000313" key="1">
    <source>
        <dbReference type="EMBL" id="CAG8675041.1"/>
    </source>
</evidence>
<feature type="non-terminal residue" evidence="1">
    <location>
        <position position="155"/>
    </location>
</feature>
<dbReference type="Gene3D" id="2.120.10.90">
    <property type="entry name" value="DNA gyrase/topoisomerase IV, subunit A, C-terminal"/>
    <property type="match status" value="1"/>
</dbReference>
<dbReference type="AlphaFoldDB" id="A0A9N9EHG6"/>
<accession>A0A9N9EHG6</accession>